<keyword evidence="3" id="KW-1185">Reference proteome</keyword>
<name>A0ABV0AZ27_9ACTN</name>
<protein>
    <recommendedName>
        <fullName evidence="4">Secreted protein</fullName>
    </recommendedName>
</protein>
<proteinExistence type="predicted"/>
<gene>
    <name evidence="2" type="ORF">AAH991_33035</name>
</gene>
<sequence>MRIRTLVTGLGLAAGLAVPAGVSTPAHAATAATACTVELSSIYAGNVDEKDGRDELRFRVDGNLFPRINSKYSTMTAGDTDYASDFEDPTTIVDPTHSASFNLREVTPPAAGSGTSLGSATADWSDCSTLNVGEWDDLPSQSISGTDETYYDYRVVLRVTGI</sequence>
<organism evidence="2 3">
    <name type="scientific">Microbispora maris</name>
    <dbReference type="NCBI Taxonomy" id="3144104"/>
    <lineage>
        <taxon>Bacteria</taxon>
        <taxon>Bacillati</taxon>
        <taxon>Actinomycetota</taxon>
        <taxon>Actinomycetes</taxon>
        <taxon>Streptosporangiales</taxon>
        <taxon>Streptosporangiaceae</taxon>
        <taxon>Microbispora</taxon>
    </lineage>
</organism>
<evidence type="ECO:0000313" key="2">
    <source>
        <dbReference type="EMBL" id="MEN3539975.1"/>
    </source>
</evidence>
<comment type="caution">
    <text evidence="2">The sequence shown here is derived from an EMBL/GenBank/DDBJ whole genome shotgun (WGS) entry which is preliminary data.</text>
</comment>
<feature type="chain" id="PRO_5045413625" description="Secreted protein" evidence="1">
    <location>
        <begin position="29"/>
        <end position="162"/>
    </location>
</feature>
<dbReference type="RefSeq" id="WP_346229848.1">
    <property type="nucleotide sequence ID" value="NZ_JBDJAW010000041.1"/>
</dbReference>
<dbReference type="Proteomes" id="UP001447516">
    <property type="component" value="Unassembled WGS sequence"/>
</dbReference>
<keyword evidence="1" id="KW-0732">Signal</keyword>
<evidence type="ECO:0008006" key="4">
    <source>
        <dbReference type="Google" id="ProtNLM"/>
    </source>
</evidence>
<dbReference type="PROSITE" id="PS51257">
    <property type="entry name" value="PROKAR_LIPOPROTEIN"/>
    <property type="match status" value="1"/>
</dbReference>
<reference evidence="2 3" key="1">
    <citation type="submission" date="2024-05" db="EMBL/GenBank/DDBJ databases">
        <title>Microbispora sp.ZYX-F-249.</title>
        <authorList>
            <person name="Xie H."/>
        </authorList>
    </citation>
    <scope>NUCLEOTIDE SEQUENCE [LARGE SCALE GENOMIC DNA]</scope>
    <source>
        <strain evidence="2 3">ZYX-F-249</strain>
    </source>
</reference>
<evidence type="ECO:0000313" key="3">
    <source>
        <dbReference type="Proteomes" id="UP001447516"/>
    </source>
</evidence>
<feature type="signal peptide" evidence="1">
    <location>
        <begin position="1"/>
        <end position="28"/>
    </location>
</feature>
<accession>A0ABV0AZ27</accession>
<evidence type="ECO:0000256" key="1">
    <source>
        <dbReference type="SAM" id="SignalP"/>
    </source>
</evidence>
<dbReference type="EMBL" id="JBDJAW010000041">
    <property type="protein sequence ID" value="MEN3539975.1"/>
    <property type="molecule type" value="Genomic_DNA"/>
</dbReference>